<proteinExistence type="predicted"/>
<comment type="caution">
    <text evidence="3">The sequence shown here is derived from an EMBL/GenBank/DDBJ whole genome shotgun (WGS) entry which is preliminary data.</text>
</comment>
<keyword evidence="2" id="KW-0732">Signal</keyword>
<dbReference type="EMBL" id="JMSE01001144">
    <property type="protein sequence ID" value="KDN64301.1"/>
    <property type="molecule type" value="Genomic_DNA"/>
</dbReference>
<evidence type="ECO:0000313" key="4">
    <source>
        <dbReference type="Proteomes" id="UP000027238"/>
    </source>
</evidence>
<evidence type="ECO:0000256" key="2">
    <source>
        <dbReference type="SAM" id="SignalP"/>
    </source>
</evidence>
<evidence type="ECO:0000256" key="1">
    <source>
        <dbReference type="SAM" id="MobiDB-lite"/>
    </source>
</evidence>
<feature type="chain" id="PRO_5001630221" evidence="2">
    <location>
        <begin position="20"/>
        <end position="124"/>
    </location>
</feature>
<dbReference type="OrthoDB" id="4848580at2759"/>
<protein>
    <submittedName>
        <fullName evidence="3">Putative biotrophy-associated secreted protein 3</fullName>
    </submittedName>
</protein>
<gene>
    <name evidence="3" type="ORF">CSUB01_08106</name>
</gene>
<dbReference type="Proteomes" id="UP000027238">
    <property type="component" value="Unassembled WGS sequence"/>
</dbReference>
<dbReference type="HOGENOM" id="CLU_163491_0_0_1"/>
<keyword evidence="4" id="KW-1185">Reference proteome</keyword>
<feature type="region of interest" description="Disordered" evidence="1">
    <location>
        <begin position="22"/>
        <end position="43"/>
    </location>
</feature>
<organism evidence="3 4">
    <name type="scientific">Colletotrichum sublineola</name>
    <name type="common">Sorghum anthracnose fungus</name>
    <dbReference type="NCBI Taxonomy" id="1173701"/>
    <lineage>
        <taxon>Eukaryota</taxon>
        <taxon>Fungi</taxon>
        <taxon>Dikarya</taxon>
        <taxon>Ascomycota</taxon>
        <taxon>Pezizomycotina</taxon>
        <taxon>Sordariomycetes</taxon>
        <taxon>Hypocreomycetidae</taxon>
        <taxon>Glomerellales</taxon>
        <taxon>Glomerellaceae</taxon>
        <taxon>Colletotrichum</taxon>
        <taxon>Colletotrichum graminicola species complex</taxon>
    </lineage>
</organism>
<dbReference type="OMA" id="ANPCICT"/>
<dbReference type="AlphaFoldDB" id="A0A066XEX1"/>
<sequence>MQSTTILFALLPVLATALAAPGMTSPPPPSNSSIPTTPSPKTPATLPFTNIKCNIMDTVTCPKGSDNLSRCLNLDYSSLCITICPSESTCPADCKQQGHKSGFCCNGDNPCICTDLNETEVSGS</sequence>
<name>A0A066XEX1_COLSU</name>
<accession>A0A066XEX1</accession>
<reference evidence="4" key="1">
    <citation type="journal article" date="2014" name="Genome Announc.">
        <title>Draft genome sequence of Colletotrichum sublineola, a destructive pathogen of cultivated sorghum.</title>
        <authorList>
            <person name="Baroncelli R."/>
            <person name="Sanz-Martin J.M."/>
            <person name="Rech G.E."/>
            <person name="Sukno S.A."/>
            <person name="Thon M.R."/>
        </authorList>
    </citation>
    <scope>NUCLEOTIDE SEQUENCE [LARGE SCALE GENOMIC DNA]</scope>
    <source>
        <strain evidence="4">TX430BB</strain>
    </source>
</reference>
<evidence type="ECO:0000313" key="3">
    <source>
        <dbReference type="EMBL" id="KDN64301.1"/>
    </source>
</evidence>
<feature type="signal peptide" evidence="2">
    <location>
        <begin position="1"/>
        <end position="19"/>
    </location>
</feature>